<organism evidence="6 7">
    <name type="scientific">Paractinoplanes rhizophilus</name>
    <dbReference type="NCBI Taxonomy" id="1416877"/>
    <lineage>
        <taxon>Bacteria</taxon>
        <taxon>Bacillati</taxon>
        <taxon>Actinomycetota</taxon>
        <taxon>Actinomycetes</taxon>
        <taxon>Micromonosporales</taxon>
        <taxon>Micromonosporaceae</taxon>
        <taxon>Paractinoplanes</taxon>
    </lineage>
</organism>
<dbReference type="InterPro" id="IPR007197">
    <property type="entry name" value="rSAM"/>
</dbReference>
<dbReference type="PANTHER" id="PTHR43273">
    <property type="entry name" value="ANAEROBIC SULFATASE-MATURATING ENZYME HOMOLOG ASLB-RELATED"/>
    <property type="match status" value="1"/>
</dbReference>
<evidence type="ECO:0000256" key="1">
    <source>
        <dbReference type="ARBA" id="ARBA00022691"/>
    </source>
</evidence>
<dbReference type="NCBIfam" id="TIGR04269">
    <property type="entry name" value="SAM_SPASM_FxsB"/>
    <property type="match status" value="1"/>
</dbReference>
<dbReference type="SFLD" id="SFLDG01386">
    <property type="entry name" value="main_SPASM_domain-containing"/>
    <property type="match status" value="1"/>
</dbReference>
<gene>
    <name evidence="6" type="ORF">ACFQS1_36370</name>
</gene>
<dbReference type="SUPFAM" id="SSF102114">
    <property type="entry name" value="Radical SAM enzymes"/>
    <property type="match status" value="1"/>
</dbReference>
<comment type="caution">
    <text evidence="6">The sequence shown here is derived from an EMBL/GenBank/DDBJ whole genome shotgun (WGS) entry which is preliminary data.</text>
</comment>
<dbReference type="InterPro" id="IPR058240">
    <property type="entry name" value="rSAM_sf"/>
</dbReference>
<dbReference type="CDD" id="cd01335">
    <property type="entry name" value="Radical_SAM"/>
    <property type="match status" value="1"/>
</dbReference>
<evidence type="ECO:0000256" key="4">
    <source>
        <dbReference type="ARBA" id="ARBA00023014"/>
    </source>
</evidence>
<evidence type="ECO:0000313" key="7">
    <source>
        <dbReference type="Proteomes" id="UP001596548"/>
    </source>
</evidence>
<dbReference type="PROSITE" id="PS51918">
    <property type="entry name" value="RADICAL_SAM"/>
    <property type="match status" value="1"/>
</dbReference>
<protein>
    <submittedName>
        <fullName evidence="6">FxsB family cyclophane-forming radical SAM/SPASM peptide maturase</fullName>
    </submittedName>
</protein>
<evidence type="ECO:0000256" key="3">
    <source>
        <dbReference type="ARBA" id="ARBA00023004"/>
    </source>
</evidence>
<keyword evidence="3" id="KW-0408">Iron</keyword>
<dbReference type="InterPro" id="IPR026335">
    <property type="entry name" value="rSAM_SPASM_FxsB"/>
</dbReference>
<dbReference type="PANTHER" id="PTHR43273:SF8">
    <property type="entry name" value="RADICAL SAM DOMAIN PROTEIN"/>
    <property type="match status" value="1"/>
</dbReference>
<evidence type="ECO:0000259" key="5">
    <source>
        <dbReference type="PROSITE" id="PS51918"/>
    </source>
</evidence>
<keyword evidence="7" id="KW-1185">Reference proteome</keyword>
<keyword evidence="4" id="KW-0411">Iron-sulfur</keyword>
<name>A0ABW2I3M4_9ACTN</name>
<dbReference type="EMBL" id="JBHTBJ010000052">
    <property type="protein sequence ID" value="MFC7279469.1"/>
    <property type="molecule type" value="Genomic_DNA"/>
</dbReference>
<sequence length="364" mass="39251">MTTFNEFVVKVHSRCNLACDYCYVYESPGQSWRDQPRVMTDETFAGVCRRIAAHRDGPVSLVFHGGEPLLAGTARIERFATLAREIIGPVRLRLQTNGTLVTAAFAAACARQGIRVAVSLDGGRAANDKHRVRVGGGSSFSRVREGIALLTAQRDVFAGLLCVVDTSNDPVRTYEALVGHRPPSVDFLLPHANWAAPPPRPGTYGDWLVAVFERWYRAPARETRVRLFDDIVTLVLGGSVASENVGLAPVRVAVFETDGSLEQVDALKTAYPGAAALPTDDLDAALRWPAVVARQIGAAALAPECLRCPVRDVCGGGNYVHRYHPARGFRSPSVYCADLLKLVTHIAAAVRADVARLSASPGAR</sequence>
<dbReference type="SFLD" id="SFLDS00029">
    <property type="entry name" value="Radical_SAM"/>
    <property type="match status" value="1"/>
</dbReference>
<dbReference type="Gene3D" id="3.20.20.70">
    <property type="entry name" value="Aldolase class I"/>
    <property type="match status" value="1"/>
</dbReference>
<dbReference type="Proteomes" id="UP001596548">
    <property type="component" value="Unassembled WGS sequence"/>
</dbReference>
<feature type="domain" description="Radical SAM core" evidence="5">
    <location>
        <begin position="1"/>
        <end position="226"/>
    </location>
</feature>
<dbReference type="SFLD" id="SFLDG01072">
    <property type="entry name" value="dehydrogenase_like"/>
    <property type="match status" value="1"/>
</dbReference>
<dbReference type="Pfam" id="PF04055">
    <property type="entry name" value="Radical_SAM"/>
    <property type="match status" value="1"/>
</dbReference>
<keyword evidence="2" id="KW-0479">Metal-binding</keyword>
<proteinExistence type="predicted"/>
<dbReference type="InterPro" id="IPR023867">
    <property type="entry name" value="Sulphatase_maturase_rSAM"/>
</dbReference>
<dbReference type="RefSeq" id="WP_378976831.1">
    <property type="nucleotide sequence ID" value="NZ_JBHTBJ010000052.1"/>
</dbReference>
<dbReference type="SFLD" id="SFLDG01067">
    <property type="entry name" value="SPASM/twitch_domain_containing"/>
    <property type="match status" value="1"/>
</dbReference>
<evidence type="ECO:0000256" key="2">
    <source>
        <dbReference type="ARBA" id="ARBA00022723"/>
    </source>
</evidence>
<dbReference type="InterPro" id="IPR013785">
    <property type="entry name" value="Aldolase_TIM"/>
</dbReference>
<accession>A0ABW2I3M4</accession>
<reference evidence="7" key="1">
    <citation type="journal article" date="2019" name="Int. J. Syst. Evol. Microbiol.">
        <title>The Global Catalogue of Microorganisms (GCM) 10K type strain sequencing project: providing services to taxonomists for standard genome sequencing and annotation.</title>
        <authorList>
            <consortium name="The Broad Institute Genomics Platform"/>
            <consortium name="The Broad Institute Genome Sequencing Center for Infectious Disease"/>
            <person name="Wu L."/>
            <person name="Ma J."/>
        </authorList>
    </citation>
    <scope>NUCLEOTIDE SEQUENCE [LARGE SCALE GENOMIC DNA]</scope>
    <source>
        <strain evidence="7">XZYJT-10</strain>
    </source>
</reference>
<evidence type="ECO:0000313" key="6">
    <source>
        <dbReference type="EMBL" id="MFC7279469.1"/>
    </source>
</evidence>
<keyword evidence="1" id="KW-0949">S-adenosyl-L-methionine</keyword>